<accession>A0A0F9BZC8</accession>
<keyword evidence="1" id="KW-1133">Transmembrane helix</keyword>
<dbReference type="AlphaFoldDB" id="A0A0F9BZC8"/>
<evidence type="ECO:0000256" key="1">
    <source>
        <dbReference type="SAM" id="Phobius"/>
    </source>
</evidence>
<organism evidence="2">
    <name type="scientific">marine sediment metagenome</name>
    <dbReference type="NCBI Taxonomy" id="412755"/>
    <lineage>
        <taxon>unclassified sequences</taxon>
        <taxon>metagenomes</taxon>
        <taxon>ecological metagenomes</taxon>
    </lineage>
</organism>
<comment type="caution">
    <text evidence="2">The sequence shown here is derived from an EMBL/GenBank/DDBJ whole genome shotgun (WGS) entry which is preliminary data.</text>
</comment>
<proteinExistence type="predicted"/>
<protein>
    <submittedName>
        <fullName evidence="2">Uncharacterized protein</fullName>
    </submittedName>
</protein>
<feature type="transmembrane region" description="Helical" evidence="1">
    <location>
        <begin position="16"/>
        <end position="35"/>
    </location>
</feature>
<feature type="transmembrane region" description="Helical" evidence="1">
    <location>
        <begin position="50"/>
        <end position="66"/>
    </location>
</feature>
<keyword evidence="1" id="KW-0472">Membrane</keyword>
<gene>
    <name evidence="2" type="ORF">LCGC14_2729510</name>
</gene>
<sequence>MTEKTVGKPRSRSKTLWFSGTLFTSGVALIVAFLTSPDFSLFLDVNVPEVWLGVAVAAIGAIVAWLREVTTEPIAK</sequence>
<name>A0A0F9BZC8_9ZZZZ</name>
<keyword evidence="1" id="KW-0812">Transmembrane</keyword>
<dbReference type="EMBL" id="LAZR01049375">
    <property type="protein sequence ID" value="KKK89796.1"/>
    <property type="molecule type" value="Genomic_DNA"/>
</dbReference>
<reference evidence="2" key="1">
    <citation type="journal article" date="2015" name="Nature">
        <title>Complex archaea that bridge the gap between prokaryotes and eukaryotes.</title>
        <authorList>
            <person name="Spang A."/>
            <person name="Saw J.H."/>
            <person name="Jorgensen S.L."/>
            <person name="Zaremba-Niedzwiedzka K."/>
            <person name="Martijn J."/>
            <person name="Lind A.E."/>
            <person name="van Eijk R."/>
            <person name="Schleper C."/>
            <person name="Guy L."/>
            <person name="Ettema T.J."/>
        </authorList>
    </citation>
    <scope>NUCLEOTIDE SEQUENCE</scope>
</reference>
<evidence type="ECO:0000313" key="2">
    <source>
        <dbReference type="EMBL" id="KKK89796.1"/>
    </source>
</evidence>